<accession>A0A482W7W4</accession>
<feature type="non-terminal residue" evidence="8">
    <location>
        <position position="71"/>
    </location>
</feature>
<dbReference type="InterPro" id="IPR050951">
    <property type="entry name" value="Retrovirus_Pol_polyprotein"/>
</dbReference>
<dbReference type="PANTHER" id="PTHR37984:SF15">
    <property type="entry name" value="INTEGRASE CATALYTIC DOMAIN-CONTAINING PROTEIN"/>
    <property type="match status" value="1"/>
</dbReference>
<keyword evidence="2" id="KW-0548">Nucleotidyltransferase</keyword>
<evidence type="ECO:0000256" key="1">
    <source>
        <dbReference type="ARBA" id="ARBA00022679"/>
    </source>
</evidence>
<evidence type="ECO:0000256" key="2">
    <source>
        <dbReference type="ARBA" id="ARBA00022695"/>
    </source>
</evidence>
<keyword evidence="4" id="KW-0255">Endonuclease</keyword>
<keyword evidence="1" id="KW-0808">Transferase</keyword>
<evidence type="ECO:0000256" key="5">
    <source>
        <dbReference type="ARBA" id="ARBA00022801"/>
    </source>
</evidence>
<dbReference type="Pfam" id="PF17917">
    <property type="entry name" value="RT_RNaseH"/>
    <property type="match status" value="1"/>
</dbReference>
<dbReference type="InterPro" id="IPR041373">
    <property type="entry name" value="RT_RNaseH"/>
</dbReference>
<reference evidence="8 9" key="1">
    <citation type="submission" date="2017-03" db="EMBL/GenBank/DDBJ databases">
        <title>Genome of the blue death feigning beetle - Asbolus verrucosus.</title>
        <authorList>
            <person name="Rider S.D."/>
        </authorList>
    </citation>
    <scope>NUCLEOTIDE SEQUENCE [LARGE SCALE GENOMIC DNA]</scope>
    <source>
        <strain evidence="8">Butters</strain>
        <tissue evidence="8">Head and leg muscle</tissue>
    </source>
</reference>
<gene>
    <name evidence="8" type="ORF">BDFB_014669</name>
</gene>
<evidence type="ECO:0000256" key="6">
    <source>
        <dbReference type="ARBA" id="ARBA00022918"/>
    </source>
</evidence>
<dbReference type="GO" id="GO:0004519">
    <property type="term" value="F:endonuclease activity"/>
    <property type="evidence" value="ECO:0007669"/>
    <property type="project" value="UniProtKB-KW"/>
</dbReference>
<feature type="domain" description="Reverse transcriptase RNase H-like" evidence="7">
    <location>
        <begin position="1"/>
        <end position="47"/>
    </location>
</feature>
<sequence length="71" mass="8556">MWTIKHYRLYLEEKPFTLRTDNKFLWLNTAKNSNAKLTRWALLPQEFSFRVEHCPGKHNELPDLLSRQPEG</sequence>
<dbReference type="OrthoDB" id="7696691at2759"/>
<proteinExistence type="predicted"/>
<evidence type="ECO:0000256" key="4">
    <source>
        <dbReference type="ARBA" id="ARBA00022759"/>
    </source>
</evidence>
<dbReference type="PANTHER" id="PTHR37984">
    <property type="entry name" value="PROTEIN CBG26694"/>
    <property type="match status" value="1"/>
</dbReference>
<evidence type="ECO:0000313" key="9">
    <source>
        <dbReference type="Proteomes" id="UP000292052"/>
    </source>
</evidence>
<evidence type="ECO:0000259" key="7">
    <source>
        <dbReference type="Pfam" id="PF17917"/>
    </source>
</evidence>
<dbReference type="InterPro" id="IPR043502">
    <property type="entry name" value="DNA/RNA_pol_sf"/>
</dbReference>
<dbReference type="AlphaFoldDB" id="A0A482W7W4"/>
<dbReference type="GO" id="GO:0003964">
    <property type="term" value="F:RNA-directed DNA polymerase activity"/>
    <property type="evidence" value="ECO:0007669"/>
    <property type="project" value="UniProtKB-KW"/>
</dbReference>
<organism evidence="8 9">
    <name type="scientific">Asbolus verrucosus</name>
    <name type="common">Desert ironclad beetle</name>
    <dbReference type="NCBI Taxonomy" id="1661398"/>
    <lineage>
        <taxon>Eukaryota</taxon>
        <taxon>Metazoa</taxon>
        <taxon>Ecdysozoa</taxon>
        <taxon>Arthropoda</taxon>
        <taxon>Hexapoda</taxon>
        <taxon>Insecta</taxon>
        <taxon>Pterygota</taxon>
        <taxon>Neoptera</taxon>
        <taxon>Endopterygota</taxon>
        <taxon>Coleoptera</taxon>
        <taxon>Polyphaga</taxon>
        <taxon>Cucujiformia</taxon>
        <taxon>Tenebrionidae</taxon>
        <taxon>Pimeliinae</taxon>
        <taxon>Asbolus</taxon>
    </lineage>
</organism>
<dbReference type="Proteomes" id="UP000292052">
    <property type="component" value="Unassembled WGS sequence"/>
</dbReference>
<keyword evidence="6" id="KW-0695">RNA-directed DNA polymerase</keyword>
<evidence type="ECO:0000256" key="3">
    <source>
        <dbReference type="ARBA" id="ARBA00022722"/>
    </source>
</evidence>
<dbReference type="SUPFAM" id="SSF56672">
    <property type="entry name" value="DNA/RNA polymerases"/>
    <property type="match status" value="1"/>
</dbReference>
<keyword evidence="5" id="KW-0378">Hydrolase</keyword>
<evidence type="ECO:0000313" key="8">
    <source>
        <dbReference type="EMBL" id="RZC41271.1"/>
    </source>
</evidence>
<protein>
    <submittedName>
        <fullName evidence="8">RNase H domain containing protein</fullName>
    </submittedName>
</protein>
<comment type="caution">
    <text evidence="8">The sequence shown here is derived from an EMBL/GenBank/DDBJ whole genome shotgun (WGS) entry which is preliminary data.</text>
</comment>
<keyword evidence="9" id="KW-1185">Reference proteome</keyword>
<name>A0A482W7W4_ASBVE</name>
<dbReference type="EMBL" id="QDEB01018804">
    <property type="protein sequence ID" value="RZC41271.1"/>
    <property type="molecule type" value="Genomic_DNA"/>
</dbReference>
<dbReference type="STRING" id="1661398.A0A482W7W4"/>
<dbReference type="GO" id="GO:0016787">
    <property type="term" value="F:hydrolase activity"/>
    <property type="evidence" value="ECO:0007669"/>
    <property type="project" value="UniProtKB-KW"/>
</dbReference>
<keyword evidence="3" id="KW-0540">Nuclease</keyword>